<feature type="transmembrane region" description="Helical" evidence="2">
    <location>
        <begin position="21"/>
        <end position="41"/>
    </location>
</feature>
<dbReference type="InterPro" id="IPR001054">
    <property type="entry name" value="A/G_cyclase"/>
</dbReference>
<keyword evidence="5" id="KW-1185">Reference proteome</keyword>
<dbReference type="GO" id="GO:0004016">
    <property type="term" value="F:adenylate cyclase activity"/>
    <property type="evidence" value="ECO:0007669"/>
    <property type="project" value="UniProtKB-EC"/>
</dbReference>
<dbReference type="CDD" id="cd07302">
    <property type="entry name" value="CHD"/>
    <property type="match status" value="1"/>
</dbReference>
<dbReference type="InterPro" id="IPR050697">
    <property type="entry name" value="Adenylyl/Guanylyl_Cyclase_3/4"/>
</dbReference>
<keyword evidence="2" id="KW-1133">Transmembrane helix</keyword>
<feature type="region of interest" description="Disordered" evidence="1">
    <location>
        <begin position="734"/>
        <end position="760"/>
    </location>
</feature>
<feature type="domain" description="Guanylate cyclase" evidence="3">
    <location>
        <begin position="495"/>
        <end position="627"/>
    </location>
</feature>
<dbReference type="PANTHER" id="PTHR43081:SF1">
    <property type="entry name" value="ADENYLATE CYCLASE, TERMINAL-DIFFERENTIATION SPECIFIC"/>
    <property type="match status" value="1"/>
</dbReference>
<keyword evidence="2" id="KW-0812">Transmembrane</keyword>
<dbReference type="Pfam" id="PF05226">
    <property type="entry name" value="CHASE2"/>
    <property type="match status" value="1"/>
</dbReference>
<comment type="caution">
    <text evidence="4">The sequence shown here is derived from an EMBL/GenBank/DDBJ whole genome shotgun (WGS) entry which is preliminary data.</text>
</comment>
<dbReference type="PANTHER" id="PTHR43081">
    <property type="entry name" value="ADENYLATE CYCLASE, TERMINAL-DIFFERENTIATION SPECIFIC-RELATED"/>
    <property type="match status" value="1"/>
</dbReference>
<evidence type="ECO:0000313" key="4">
    <source>
        <dbReference type="EMBL" id="MCP1726724.1"/>
    </source>
</evidence>
<organism evidence="4 5">
    <name type="scientific">Natronospira proteinivora</name>
    <dbReference type="NCBI Taxonomy" id="1807133"/>
    <lineage>
        <taxon>Bacteria</taxon>
        <taxon>Pseudomonadati</taxon>
        <taxon>Pseudomonadota</taxon>
        <taxon>Gammaproteobacteria</taxon>
        <taxon>Natronospirales</taxon>
        <taxon>Natronospiraceae</taxon>
        <taxon>Natronospira</taxon>
    </lineage>
</organism>
<evidence type="ECO:0000256" key="2">
    <source>
        <dbReference type="SAM" id="Phobius"/>
    </source>
</evidence>
<evidence type="ECO:0000313" key="5">
    <source>
        <dbReference type="Proteomes" id="UP001523550"/>
    </source>
</evidence>
<dbReference type="SMART" id="SM01080">
    <property type="entry name" value="CHASE2"/>
    <property type="match status" value="1"/>
</dbReference>
<proteinExistence type="predicted"/>
<protein>
    <submittedName>
        <fullName evidence="4">Adenylate cyclase</fullName>
        <ecNumber evidence="4">4.6.1.1</ecNumber>
    </submittedName>
</protein>
<keyword evidence="2" id="KW-0472">Membrane</keyword>
<dbReference type="SUPFAM" id="SSF55073">
    <property type="entry name" value="Nucleotide cyclase"/>
    <property type="match status" value="1"/>
</dbReference>
<reference evidence="4 5" key="1">
    <citation type="submission" date="2022-03" db="EMBL/GenBank/DDBJ databases">
        <title>Genomic Encyclopedia of Type Strains, Phase III (KMG-III): the genomes of soil and plant-associated and newly described type strains.</title>
        <authorList>
            <person name="Whitman W."/>
        </authorList>
    </citation>
    <scope>NUCLEOTIDE SEQUENCE [LARGE SCALE GENOMIC DNA]</scope>
    <source>
        <strain evidence="4 5">BSker1</strain>
    </source>
</reference>
<feature type="transmembrane region" description="Helical" evidence="2">
    <location>
        <begin position="431"/>
        <end position="450"/>
    </location>
</feature>
<evidence type="ECO:0000256" key="1">
    <source>
        <dbReference type="SAM" id="MobiDB-lite"/>
    </source>
</evidence>
<feature type="compositionally biased region" description="Basic and acidic residues" evidence="1">
    <location>
        <begin position="740"/>
        <end position="760"/>
    </location>
</feature>
<sequence length="760" mass="84505">MTEAGEYRRGTRRRDKRELRWRVLISATLLGLFSAHVSGLLPIGAISHLENLAYDSRLRATMPFSVDERIVIVGVDEPSLAQEGRWPWPRERIGTLVDRLFDRYGVRSVGLDIVFAEPQDGRRVSSAGGRTHGQWRALGGWLESGEQLEQEQTPDERLAEVLRGRPVTTAMIFRDASDARSVGVLPESVMRWEDLPQGLAPEESLSFTANLPVVADAAPSGFTDNVLLDRDGHYRRVPLFRAHRGEIYPSFALQMAWTEKGGKPRTLDFEHGGGSGLFSGHGLGLGENWVPMDRQAAVNVPFRGPRFSFSYLSAAEVLNESAPEDLLEDRIVLVGAWASRLTQVYATPVAQAMPSVEVQANILSGLLEGRVLHQAQNPVLAELTTLLLVAAILTAVFFYLGGWWAAGATLLILMIYSALNVGAWVTMSLVLPYASVALFIVSLFVLHLLYSQIIEARTRSQLSTVFGQYVPRELVDELSERPQNASLEGESRHMTVLFSDIHGFSGIAEALAPRELTRLMNEFLTGMTRVIQNHRGTIDKYMGDSVMAFWGAPLDAPDHARRAVLAALDMQREMVRLNRQFGERGWPHLRLGIGINTGHMSVGNMGSEFRMAYTVMGDAVNLGSRLEGLTRQYGVGIIASQFTRNAVPEVRFMELGPVAVRGREGPVTLYEPLGLPDQLSQQEQHRAERFEKALDALRAGRDWEVEMLVETLLVDDPLRHRLYRWLLGELRGQDTAQSGEKAETEQEIAGRGESRRENGL</sequence>
<dbReference type="InterPro" id="IPR007890">
    <property type="entry name" value="CHASE2"/>
</dbReference>
<evidence type="ECO:0000259" key="3">
    <source>
        <dbReference type="PROSITE" id="PS50125"/>
    </source>
</evidence>
<dbReference type="InterPro" id="IPR029787">
    <property type="entry name" value="Nucleotide_cyclase"/>
</dbReference>
<feature type="transmembrane region" description="Helical" evidence="2">
    <location>
        <begin position="407"/>
        <end position="425"/>
    </location>
</feature>
<dbReference type="RefSeq" id="WP_253445470.1">
    <property type="nucleotide sequence ID" value="NZ_JALJYF010000001.1"/>
</dbReference>
<dbReference type="EC" id="4.6.1.1" evidence="4"/>
<dbReference type="Gene3D" id="3.30.70.1230">
    <property type="entry name" value="Nucleotide cyclase"/>
    <property type="match status" value="1"/>
</dbReference>
<accession>A0ABT1G602</accession>
<dbReference type="Proteomes" id="UP001523550">
    <property type="component" value="Unassembled WGS sequence"/>
</dbReference>
<name>A0ABT1G602_9GAMM</name>
<dbReference type="EMBL" id="JALJYF010000001">
    <property type="protein sequence ID" value="MCP1726724.1"/>
    <property type="molecule type" value="Genomic_DNA"/>
</dbReference>
<keyword evidence="4" id="KW-0456">Lyase</keyword>
<feature type="transmembrane region" description="Helical" evidence="2">
    <location>
        <begin position="379"/>
        <end position="400"/>
    </location>
</feature>
<dbReference type="SMART" id="SM00044">
    <property type="entry name" value="CYCc"/>
    <property type="match status" value="1"/>
</dbReference>
<dbReference type="Pfam" id="PF00211">
    <property type="entry name" value="Guanylate_cyc"/>
    <property type="match status" value="1"/>
</dbReference>
<dbReference type="PROSITE" id="PS50125">
    <property type="entry name" value="GUANYLATE_CYCLASE_2"/>
    <property type="match status" value="1"/>
</dbReference>
<gene>
    <name evidence="4" type="ORF">J2T60_000689</name>
</gene>